<dbReference type="InterPro" id="IPR020568">
    <property type="entry name" value="Ribosomal_Su5_D2-typ_SF"/>
</dbReference>
<keyword evidence="2" id="KW-0963">Cytoplasm</keyword>
<accession>T2MBC0</accession>
<evidence type="ECO:0000256" key="1">
    <source>
        <dbReference type="ARBA" id="ARBA00004496"/>
    </source>
</evidence>
<dbReference type="GO" id="GO:0003924">
    <property type="term" value="F:GTPase activity"/>
    <property type="evidence" value="ECO:0007669"/>
    <property type="project" value="InterPro"/>
</dbReference>
<dbReference type="FunFam" id="3.40.50.300:FF:000746">
    <property type="entry name" value="Ribosome assembly protein 1"/>
    <property type="match status" value="1"/>
</dbReference>
<keyword evidence="5" id="KW-0378">Hydrolase</keyword>
<dbReference type="PANTHER" id="PTHR42908">
    <property type="entry name" value="TRANSLATION ELONGATION FACTOR-RELATED"/>
    <property type="match status" value="1"/>
</dbReference>
<dbReference type="SUPFAM" id="SSF50447">
    <property type="entry name" value="Translation proteins"/>
    <property type="match status" value="1"/>
</dbReference>
<dbReference type="CDD" id="cd01885">
    <property type="entry name" value="EF2"/>
    <property type="match status" value="1"/>
</dbReference>
<dbReference type="GO" id="GO:0005525">
    <property type="term" value="F:GTP binding"/>
    <property type="evidence" value="ECO:0007669"/>
    <property type="project" value="UniProtKB-KW"/>
</dbReference>
<dbReference type="OrthoDB" id="364892at2759"/>
<dbReference type="Gene3D" id="3.30.70.240">
    <property type="match status" value="1"/>
</dbReference>
<dbReference type="CDD" id="cd16268">
    <property type="entry name" value="EF2_II"/>
    <property type="match status" value="1"/>
</dbReference>
<keyword evidence="4" id="KW-0547">Nucleotide-binding</keyword>
<dbReference type="CDD" id="cd04096">
    <property type="entry name" value="eEF2_snRNP_like_C"/>
    <property type="match status" value="1"/>
</dbReference>
<proteinExistence type="evidence at transcript level"/>
<evidence type="ECO:0000256" key="8">
    <source>
        <dbReference type="ARBA" id="ARBA00068031"/>
    </source>
</evidence>
<organism evidence="11">
    <name type="scientific">Hydra vulgaris</name>
    <name type="common">Hydra</name>
    <name type="synonym">Hydra attenuata</name>
    <dbReference type="NCBI Taxonomy" id="6087"/>
    <lineage>
        <taxon>Eukaryota</taxon>
        <taxon>Metazoa</taxon>
        <taxon>Cnidaria</taxon>
        <taxon>Hydrozoa</taxon>
        <taxon>Hydroidolina</taxon>
        <taxon>Anthoathecata</taxon>
        <taxon>Aplanulata</taxon>
        <taxon>Hydridae</taxon>
        <taxon>Hydra</taxon>
    </lineage>
</organism>
<evidence type="ECO:0000256" key="9">
    <source>
        <dbReference type="ARBA" id="ARBA00081809"/>
    </source>
</evidence>
<dbReference type="GO" id="GO:0043022">
    <property type="term" value="F:ribosome binding"/>
    <property type="evidence" value="ECO:0007669"/>
    <property type="project" value="TreeGrafter"/>
</dbReference>
<dbReference type="GO" id="GO:0003746">
    <property type="term" value="F:translation elongation factor activity"/>
    <property type="evidence" value="ECO:0007669"/>
    <property type="project" value="UniProtKB-KW"/>
</dbReference>
<dbReference type="Gene3D" id="3.40.50.300">
    <property type="entry name" value="P-loop containing nucleotide triphosphate hydrolases"/>
    <property type="match status" value="1"/>
</dbReference>
<dbReference type="Pfam" id="PF00679">
    <property type="entry name" value="EFG_C"/>
    <property type="match status" value="1"/>
</dbReference>
<dbReference type="SUPFAM" id="SSF54980">
    <property type="entry name" value="EF-G C-terminal domain-like"/>
    <property type="match status" value="2"/>
</dbReference>
<dbReference type="GO" id="GO:1990904">
    <property type="term" value="C:ribonucleoprotein complex"/>
    <property type="evidence" value="ECO:0007669"/>
    <property type="project" value="TreeGrafter"/>
</dbReference>
<dbReference type="SUPFAM" id="SSF54211">
    <property type="entry name" value="Ribosomal protein S5 domain 2-like"/>
    <property type="match status" value="1"/>
</dbReference>
<evidence type="ECO:0000256" key="2">
    <source>
        <dbReference type="ARBA" id="ARBA00022490"/>
    </source>
</evidence>
<dbReference type="SUPFAM" id="SSF52540">
    <property type="entry name" value="P-loop containing nucleoside triphosphate hydrolases"/>
    <property type="match status" value="1"/>
</dbReference>
<keyword evidence="11" id="KW-0648">Protein biosynthesis</keyword>
<dbReference type="PROSITE" id="PS51722">
    <property type="entry name" value="G_TR_2"/>
    <property type="match status" value="1"/>
</dbReference>
<evidence type="ECO:0000256" key="3">
    <source>
        <dbReference type="ARBA" id="ARBA00022517"/>
    </source>
</evidence>
<dbReference type="InterPro" id="IPR000640">
    <property type="entry name" value="EFG_V-like"/>
</dbReference>
<dbReference type="InterPro" id="IPR014721">
    <property type="entry name" value="Ribsml_uS5_D2-typ_fold_subgr"/>
</dbReference>
<dbReference type="InterPro" id="IPR027417">
    <property type="entry name" value="P-loop_NTPase"/>
</dbReference>
<dbReference type="Gene3D" id="3.30.230.10">
    <property type="match status" value="1"/>
</dbReference>
<gene>
    <name evidence="11" type="primary">EFTUD1</name>
</gene>
<evidence type="ECO:0000259" key="10">
    <source>
        <dbReference type="PROSITE" id="PS51722"/>
    </source>
</evidence>
<evidence type="ECO:0000256" key="4">
    <source>
        <dbReference type="ARBA" id="ARBA00022741"/>
    </source>
</evidence>
<dbReference type="InterPro" id="IPR005225">
    <property type="entry name" value="Small_GTP-bd"/>
</dbReference>
<dbReference type="InterPro" id="IPR035647">
    <property type="entry name" value="EFG_III/V"/>
</dbReference>
<feature type="domain" description="Tr-type G" evidence="10">
    <location>
        <begin position="24"/>
        <end position="268"/>
    </location>
</feature>
<dbReference type="EMBL" id="HAAD01002948">
    <property type="protein sequence ID" value="CDG69180.1"/>
    <property type="molecule type" value="mRNA"/>
</dbReference>
<dbReference type="GO" id="GO:0005829">
    <property type="term" value="C:cytosol"/>
    <property type="evidence" value="ECO:0007669"/>
    <property type="project" value="TreeGrafter"/>
</dbReference>
<keyword evidence="3" id="KW-0690">Ribosome biogenesis</keyword>
<sequence>MVVSSSFYFLMELKNDKLKLDLSLQFIYRVDEFHVEPWKTTLADCLIASNGIISPKLAGKLRYMDSREDEQQRGITMKSSAISLAYNTNKQNYLVNLIDSPGHVDFSSEVSTAIRLCDGALIVIDVVEGVCPQTQAVLRQAWLEGIKPCLVINKIDRLITEVKLSPMEAYLQLQKVVEQVNAVMGSLFSTSVMEQSNVKINTENSSTKVNADGELSFDWSSGLEDADDENLYFSPAAGNVVFASAIDGWAFGIDTFAEIYSKKLGASYNVLSKTLWGDYYINIKAKKIAIGALSKGKKPLFVQFILENLWNIYDAVILNRDTDRISKIVTNLNLKVSTRDSKTNNLQSHLQAILYQWLPLSEAVLKMVSSSMPSPLDISEERVKTLMCGRYKTIDIYSQDTQKLKDVIIKCGSEPESPVIVFVSKMLSVLQSDLPKNRKKPLEELDVASRYEAAKKKLADREMAAECAGDEFKESKVSVEVEENDQCFIAFARVFSGVLKKGSKLFVLGPKYSPLIRAETLTDSPLKPVEEVVFGHKFSSVYMAECTIGDLYLLMGKELNILDAVPAGNILGINGCADYILKSATLSSTLACPAFTPIPLEAKPIVRVAVEPRQPSQLHRLVGGMKLLNQADPCVEVLVQETGEYVIVAAGEVHLQRCLDDLTQRFAKIQIKSSEPIVPFRETIVIPPKVDMVNEQISGTNKNAKHHTQRLPSYMLKEIQSFSDTIRKQEKSDINIKLQRYEEENSETFYMKDEIVALRKEAKKREKLGLIEAFTADKQYCVCVHAKPLPLNVLKCLEQHNFLLKIIQRIYNEDDFQVAINSLSIETKLQIRQFYDQLREEFQRSGKLWKDIINRIWAIGPKGVNDNILINNVNDYTRPSIWCGFIDELKNEGLHLREFDNSVISGFQLAVQAGPICEEPMMGVAFFIEDWKRLGNNENSYVENSLSYGPISGQHISALKAGCRRAFMAQHLRLMAAMYSCDIQTTSDVLGKLYGVLGKREGKILKENMKEGSDVFDIVAQLPVAESFGFAEEIRKKTSGLASPQLIFSHWELLDIDPFWIPTTDEEYELYGEKADSENQALKYVNQIRKRKGLYVDEKTVEHAEKQRTLKKNK</sequence>
<dbReference type="Gene3D" id="2.40.30.10">
    <property type="entry name" value="Translation factors"/>
    <property type="match status" value="1"/>
</dbReference>
<protein>
    <recommendedName>
        <fullName evidence="8">Ribosome assembly protein 1</fullName>
    </recommendedName>
    <alternativeName>
        <fullName evidence="9">Elongation factor-like 1</fullName>
    </alternativeName>
</protein>
<comment type="catalytic activity">
    <reaction evidence="7">
        <text>GTP + H2O = GDP + phosphate + H(+)</text>
        <dbReference type="Rhea" id="RHEA:19669"/>
        <dbReference type="ChEBI" id="CHEBI:15377"/>
        <dbReference type="ChEBI" id="CHEBI:15378"/>
        <dbReference type="ChEBI" id="CHEBI:37565"/>
        <dbReference type="ChEBI" id="CHEBI:43474"/>
        <dbReference type="ChEBI" id="CHEBI:58189"/>
    </reaction>
</comment>
<keyword evidence="6" id="KW-0342">GTP-binding</keyword>
<dbReference type="CDD" id="cd16261">
    <property type="entry name" value="EF2_snRNP_III"/>
    <property type="match status" value="1"/>
</dbReference>
<dbReference type="FunFam" id="3.30.70.240:FF:000006">
    <property type="entry name" value="Elongation factor like GTPase 1"/>
    <property type="match status" value="1"/>
</dbReference>
<dbReference type="InterPro" id="IPR009000">
    <property type="entry name" value="Transl_B-barrel_sf"/>
</dbReference>
<evidence type="ECO:0000256" key="7">
    <source>
        <dbReference type="ARBA" id="ARBA00048548"/>
    </source>
</evidence>
<keyword evidence="11" id="KW-0251">Elongation factor</keyword>
<comment type="subcellular location">
    <subcellularLocation>
        <location evidence="1">Cytoplasm</location>
    </subcellularLocation>
</comment>
<dbReference type="SMART" id="SM00838">
    <property type="entry name" value="EFG_C"/>
    <property type="match status" value="1"/>
</dbReference>
<dbReference type="InterPro" id="IPR056752">
    <property type="entry name" value="EFL1"/>
</dbReference>
<dbReference type="NCBIfam" id="TIGR00231">
    <property type="entry name" value="small_GTP"/>
    <property type="match status" value="1"/>
</dbReference>
<dbReference type="AlphaFoldDB" id="T2MBC0"/>
<reference evidence="11" key="1">
    <citation type="journal article" date="2013" name="Genome Biol. Evol.">
        <title>Punctuated emergences of genetic and phenotypic innovations in eumetazoan, bilaterian, euteleostome, and hominidae ancestors.</title>
        <authorList>
            <person name="Wenger Y."/>
            <person name="Galliot B."/>
        </authorList>
    </citation>
    <scope>NUCLEOTIDE SEQUENCE</scope>
    <source>
        <tissue evidence="11">Whole animals</tissue>
    </source>
</reference>
<dbReference type="FunFam" id="3.30.70.870:FF:000002">
    <property type="entry name" value="Translation elongation factor 2"/>
    <property type="match status" value="1"/>
</dbReference>
<dbReference type="Pfam" id="PF25118">
    <property type="entry name" value="EFL1"/>
    <property type="match status" value="1"/>
</dbReference>
<dbReference type="PANTHER" id="PTHR42908:SF3">
    <property type="entry name" value="ELONGATION FACTOR-LIKE GTPASE 1"/>
    <property type="match status" value="1"/>
</dbReference>
<name>T2MBC0_HYDVU</name>
<dbReference type="Gene3D" id="3.30.70.870">
    <property type="entry name" value="Elongation Factor G (Translational Gtpase), domain 3"/>
    <property type="match status" value="1"/>
</dbReference>
<dbReference type="PRINTS" id="PR00315">
    <property type="entry name" value="ELONGATNFCT"/>
</dbReference>
<dbReference type="CDD" id="cd01681">
    <property type="entry name" value="aeEF2_snRNP_like_IV"/>
    <property type="match status" value="1"/>
</dbReference>
<dbReference type="GO" id="GO:0042256">
    <property type="term" value="P:cytosolic ribosome assembly"/>
    <property type="evidence" value="ECO:0007669"/>
    <property type="project" value="TreeGrafter"/>
</dbReference>
<evidence type="ECO:0000256" key="6">
    <source>
        <dbReference type="ARBA" id="ARBA00023134"/>
    </source>
</evidence>
<dbReference type="InterPro" id="IPR000795">
    <property type="entry name" value="T_Tr_GTP-bd_dom"/>
</dbReference>
<dbReference type="Pfam" id="PF00009">
    <property type="entry name" value="GTP_EFTU"/>
    <property type="match status" value="1"/>
</dbReference>
<evidence type="ECO:0000256" key="5">
    <source>
        <dbReference type="ARBA" id="ARBA00022801"/>
    </source>
</evidence>
<dbReference type="FunFam" id="3.90.1430.10:FF:000002">
    <property type="entry name" value="Elongation factor like GTPase 1"/>
    <property type="match status" value="1"/>
</dbReference>
<evidence type="ECO:0000313" key="11">
    <source>
        <dbReference type="EMBL" id="CDG69180.1"/>
    </source>
</evidence>
<dbReference type="Gene3D" id="3.90.1430.10">
    <property type="entry name" value="Yeast translation eEF2 (G' domain)"/>
    <property type="match status" value="1"/>
</dbReference>